<keyword evidence="2" id="KW-1185">Reference proteome</keyword>
<accession>A0A9P5X0P5</accession>
<organism evidence="1 2">
    <name type="scientific">Macrolepiota fuliginosa MF-IS2</name>
    <dbReference type="NCBI Taxonomy" id="1400762"/>
    <lineage>
        <taxon>Eukaryota</taxon>
        <taxon>Fungi</taxon>
        <taxon>Dikarya</taxon>
        <taxon>Basidiomycota</taxon>
        <taxon>Agaricomycotina</taxon>
        <taxon>Agaricomycetes</taxon>
        <taxon>Agaricomycetidae</taxon>
        <taxon>Agaricales</taxon>
        <taxon>Agaricineae</taxon>
        <taxon>Agaricaceae</taxon>
        <taxon>Macrolepiota</taxon>
    </lineage>
</organism>
<sequence length="137" mass="15333">MILQRLDTRQTKNPKFTRSVELEAGTTPSTSTQNCDGVRRGHIRPSGQVFFEVSLPGWLIRGTRDLRITGLFALTVQDTRLYWGLFRQGTPNNLTGILTSRKIHPRARGTPRPSVGPSVTHPARRLVPRSSCRMIVG</sequence>
<evidence type="ECO:0000313" key="1">
    <source>
        <dbReference type="EMBL" id="KAF9441449.1"/>
    </source>
</evidence>
<gene>
    <name evidence="1" type="ORF">P691DRAFT_573571</name>
</gene>
<dbReference type="Proteomes" id="UP000807342">
    <property type="component" value="Unassembled WGS sequence"/>
</dbReference>
<name>A0A9P5X0P5_9AGAR</name>
<comment type="caution">
    <text evidence="1">The sequence shown here is derived from an EMBL/GenBank/DDBJ whole genome shotgun (WGS) entry which is preliminary data.</text>
</comment>
<dbReference type="AlphaFoldDB" id="A0A9P5X0P5"/>
<proteinExistence type="predicted"/>
<reference evidence="1" key="1">
    <citation type="submission" date="2020-11" db="EMBL/GenBank/DDBJ databases">
        <authorList>
            <consortium name="DOE Joint Genome Institute"/>
            <person name="Ahrendt S."/>
            <person name="Riley R."/>
            <person name="Andreopoulos W."/>
            <person name="Labutti K."/>
            <person name="Pangilinan J."/>
            <person name="Ruiz-Duenas F.J."/>
            <person name="Barrasa J.M."/>
            <person name="Sanchez-Garcia M."/>
            <person name="Camarero S."/>
            <person name="Miyauchi S."/>
            <person name="Serrano A."/>
            <person name="Linde D."/>
            <person name="Babiker R."/>
            <person name="Drula E."/>
            <person name="Ayuso-Fernandez I."/>
            <person name="Pacheco R."/>
            <person name="Padilla G."/>
            <person name="Ferreira P."/>
            <person name="Barriuso J."/>
            <person name="Kellner H."/>
            <person name="Castanera R."/>
            <person name="Alfaro M."/>
            <person name="Ramirez L."/>
            <person name="Pisabarro A.G."/>
            <person name="Kuo A."/>
            <person name="Tritt A."/>
            <person name="Lipzen A."/>
            <person name="He G."/>
            <person name="Yan M."/>
            <person name="Ng V."/>
            <person name="Cullen D."/>
            <person name="Martin F."/>
            <person name="Rosso M.-N."/>
            <person name="Henrissat B."/>
            <person name="Hibbett D."/>
            <person name="Martinez A.T."/>
            <person name="Grigoriev I.V."/>
        </authorList>
    </citation>
    <scope>NUCLEOTIDE SEQUENCE</scope>
    <source>
        <strain evidence="1">MF-IS2</strain>
    </source>
</reference>
<evidence type="ECO:0000313" key="2">
    <source>
        <dbReference type="Proteomes" id="UP000807342"/>
    </source>
</evidence>
<dbReference type="EMBL" id="MU151905">
    <property type="protein sequence ID" value="KAF9441449.1"/>
    <property type="molecule type" value="Genomic_DNA"/>
</dbReference>
<protein>
    <submittedName>
        <fullName evidence="1">Uncharacterized protein</fullName>
    </submittedName>
</protein>